<evidence type="ECO:0000256" key="6">
    <source>
        <dbReference type="ARBA" id="ARBA00022982"/>
    </source>
</evidence>
<dbReference type="PANTHER" id="PTHR15336">
    <property type="entry name" value="UBIQUINOL-CYTOCHROME C REDUCTASE COMPLEX 7.8 KDA PROTEIN"/>
    <property type="match status" value="1"/>
</dbReference>
<dbReference type="AlphaFoldDB" id="A0A1D2NFH7"/>
<dbReference type="OrthoDB" id="405848at2759"/>
<name>A0A1D2NFH7_ORCCI</name>
<accession>A0A1D2NFH7</accession>
<keyword evidence="5" id="KW-0999">Mitochondrion inner membrane</keyword>
<dbReference type="InterPro" id="IPR003422">
    <property type="entry name" value="Cyt_b-c1_6"/>
</dbReference>
<dbReference type="PANTHER" id="PTHR15336:SF0">
    <property type="entry name" value="CYTOCHROME B-C1 COMPLEX SUBUNIT 6, MITOCHONDRIAL"/>
    <property type="match status" value="1"/>
</dbReference>
<dbReference type="GO" id="GO:0006122">
    <property type="term" value="P:mitochondrial electron transport, ubiquinol to cytochrome c"/>
    <property type="evidence" value="ECO:0007669"/>
    <property type="project" value="InterPro"/>
</dbReference>
<evidence type="ECO:0000313" key="10">
    <source>
        <dbReference type="EMBL" id="ODN04009.1"/>
    </source>
</evidence>
<gene>
    <name evidence="10" type="ORF">Ocin01_02678</name>
</gene>
<evidence type="ECO:0000256" key="8">
    <source>
        <dbReference type="ARBA" id="ARBA00023136"/>
    </source>
</evidence>
<dbReference type="InterPro" id="IPR023184">
    <property type="entry name" value="Ubol_cytC_Rdtase_hinge_dom"/>
</dbReference>
<keyword evidence="6" id="KW-0249">Electron transport</keyword>
<evidence type="ECO:0000256" key="3">
    <source>
        <dbReference type="ARBA" id="ARBA00022448"/>
    </source>
</evidence>
<keyword evidence="7" id="KW-0496">Mitochondrion</keyword>
<keyword evidence="3" id="KW-0813">Transport</keyword>
<proteinExistence type="inferred from homology"/>
<evidence type="ECO:0000259" key="9">
    <source>
        <dbReference type="Pfam" id="PF02320"/>
    </source>
</evidence>
<evidence type="ECO:0000256" key="5">
    <source>
        <dbReference type="ARBA" id="ARBA00022792"/>
    </source>
</evidence>
<dbReference type="EMBL" id="LJIJ01000057">
    <property type="protein sequence ID" value="ODN04009.1"/>
    <property type="molecule type" value="Genomic_DNA"/>
</dbReference>
<dbReference type="Proteomes" id="UP000094527">
    <property type="component" value="Unassembled WGS sequence"/>
</dbReference>
<keyword evidence="11" id="KW-1185">Reference proteome</keyword>
<keyword evidence="4" id="KW-0679">Respiratory chain</keyword>
<evidence type="ECO:0000256" key="1">
    <source>
        <dbReference type="ARBA" id="ARBA00004137"/>
    </source>
</evidence>
<comment type="caution">
    <text evidence="10">The sequence shown here is derived from an EMBL/GenBank/DDBJ whole genome shotgun (WGS) entry which is preliminary data.</text>
</comment>
<evidence type="ECO:0000256" key="2">
    <source>
        <dbReference type="ARBA" id="ARBA00006498"/>
    </source>
</evidence>
<dbReference type="STRING" id="48709.A0A1D2NFH7"/>
<evidence type="ECO:0000313" key="11">
    <source>
        <dbReference type="Proteomes" id="UP000094527"/>
    </source>
</evidence>
<evidence type="ECO:0000256" key="7">
    <source>
        <dbReference type="ARBA" id="ARBA00023128"/>
    </source>
</evidence>
<comment type="similarity">
    <text evidence="2">Belongs to the UQCRH/QCR6 family.</text>
</comment>
<dbReference type="Pfam" id="PF02320">
    <property type="entry name" value="UCR_hinge"/>
    <property type="match status" value="1"/>
</dbReference>
<dbReference type="InterPro" id="IPR036811">
    <property type="entry name" value="Ubol_cytC_Rdtase_hinge_dom_sf"/>
</dbReference>
<reference evidence="10 11" key="1">
    <citation type="journal article" date="2016" name="Genome Biol. Evol.">
        <title>Gene Family Evolution Reflects Adaptation to Soil Environmental Stressors in the Genome of the Collembolan Orchesella cincta.</title>
        <authorList>
            <person name="Faddeeva-Vakhrusheva A."/>
            <person name="Derks M.F."/>
            <person name="Anvar S.Y."/>
            <person name="Agamennone V."/>
            <person name="Suring W."/>
            <person name="Smit S."/>
            <person name="van Straalen N.M."/>
            <person name="Roelofs D."/>
        </authorList>
    </citation>
    <scope>NUCLEOTIDE SEQUENCE [LARGE SCALE GENOMIC DNA]</scope>
    <source>
        <tissue evidence="10">Mixed pool</tissue>
    </source>
</reference>
<evidence type="ECO:0000256" key="4">
    <source>
        <dbReference type="ARBA" id="ARBA00022660"/>
    </source>
</evidence>
<dbReference type="GO" id="GO:0005743">
    <property type="term" value="C:mitochondrial inner membrane"/>
    <property type="evidence" value="ECO:0007669"/>
    <property type="project" value="UniProtKB-SubCell"/>
</dbReference>
<dbReference type="SUPFAM" id="SSF81531">
    <property type="entry name" value="Non-heme 11 kDa protein of cytochrome bc1 complex (Ubiquinol-cytochrome c reductase)"/>
    <property type="match status" value="1"/>
</dbReference>
<dbReference type="Gene3D" id="1.10.287.20">
    <property type="entry name" value="Ubiquinol-cytochrome C reductase hinge domain"/>
    <property type="match status" value="1"/>
</dbReference>
<organism evidence="10 11">
    <name type="scientific">Orchesella cincta</name>
    <name type="common">Springtail</name>
    <name type="synonym">Podura cincta</name>
    <dbReference type="NCBI Taxonomy" id="48709"/>
    <lineage>
        <taxon>Eukaryota</taxon>
        <taxon>Metazoa</taxon>
        <taxon>Ecdysozoa</taxon>
        <taxon>Arthropoda</taxon>
        <taxon>Hexapoda</taxon>
        <taxon>Collembola</taxon>
        <taxon>Entomobryomorpha</taxon>
        <taxon>Entomobryoidea</taxon>
        <taxon>Orchesellidae</taxon>
        <taxon>Orchesellinae</taxon>
        <taxon>Orchesella</taxon>
    </lineage>
</organism>
<comment type="subcellular location">
    <subcellularLocation>
        <location evidence="1">Mitochondrion inner membrane</location>
        <topology evidence="1">Peripheral membrane protein</topology>
        <orientation evidence="1">Intermembrane side</orientation>
    </subcellularLocation>
</comment>
<sequence>MSDEEQPQPKAKDACLAQLDDDFGGGDPQEKYRELCRRTTECTKFLKKLTECNDRVNSKTKTEEKCIEEVMDYMHCVDYCVSDWKNLSCTAAKRFFPLLK</sequence>
<feature type="domain" description="Ubiquinol-cytochrome C reductase hinge" evidence="9">
    <location>
        <begin position="27"/>
        <end position="82"/>
    </location>
</feature>
<keyword evidence="8" id="KW-0472">Membrane</keyword>
<protein>
    <submittedName>
        <fullName evidence="10">Cytochrome b-c1 complex subunit 6, mitochondrial</fullName>
    </submittedName>
</protein>